<dbReference type="Pfam" id="PF22612">
    <property type="entry name" value="GH113"/>
    <property type="match status" value="1"/>
</dbReference>
<dbReference type="CDD" id="cd19608">
    <property type="entry name" value="GH113_mannanase-like"/>
    <property type="match status" value="1"/>
</dbReference>
<proteinExistence type="predicted"/>
<dbReference type="InterPro" id="IPR017853">
    <property type="entry name" value="GH"/>
</dbReference>
<keyword evidence="2" id="KW-0378">Hydrolase</keyword>
<dbReference type="Proteomes" id="UP000600588">
    <property type="component" value="Unassembled WGS sequence"/>
</dbReference>
<gene>
    <name evidence="2" type="ORF">ICJ83_01425</name>
</gene>
<evidence type="ECO:0000313" key="3">
    <source>
        <dbReference type="Proteomes" id="UP000600588"/>
    </source>
</evidence>
<dbReference type="Gene3D" id="3.20.20.80">
    <property type="entry name" value="Glycosidases"/>
    <property type="match status" value="1"/>
</dbReference>
<dbReference type="RefSeq" id="WP_188228571.1">
    <property type="nucleotide sequence ID" value="NZ_JACVXB010000001.1"/>
</dbReference>
<dbReference type="SUPFAM" id="SSF51445">
    <property type="entry name" value="(Trans)glycosidases"/>
    <property type="match status" value="1"/>
</dbReference>
<dbReference type="GO" id="GO:0016787">
    <property type="term" value="F:hydrolase activity"/>
    <property type="evidence" value="ECO:0007669"/>
    <property type="project" value="UniProtKB-KW"/>
</dbReference>
<feature type="signal peptide" evidence="1">
    <location>
        <begin position="1"/>
        <end position="19"/>
    </location>
</feature>
<keyword evidence="3" id="KW-1185">Reference proteome</keyword>
<dbReference type="EMBL" id="JACVXB010000001">
    <property type="protein sequence ID" value="MBD0830782.1"/>
    <property type="molecule type" value="Genomic_DNA"/>
</dbReference>
<evidence type="ECO:0000313" key="2">
    <source>
        <dbReference type="EMBL" id="MBD0830782.1"/>
    </source>
</evidence>
<dbReference type="InterPro" id="IPR055151">
    <property type="entry name" value="GH113"/>
</dbReference>
<reference evidence="2 3" key="1">
    <citation type="submission" date="2020-09" db="EMBL/GenBank/DDBJ databases">
        <title>TT11 complete genome.</title>
        <authorList>
            <person name="Wu Z."/>
        </authorList>
    </citation>
    <scope>NUCLEOTIDE SEQUENCE [LARGE SCALE GENOMIC DNA]</scope>
    <source>
        <strain evidence="2 3">TT11</strain>
    </source>
</reference>
<keyword evidence="1" id="KW-0732">Signal</keyword>
<dbReference type="AlphaFoldDB" id="A0A8J6PXQ6"/>
<sequence length="335" mass="39275">MRFILIGFVAFLLNSCAMTSLTMQKINGISFVAARDSIKGEHIKPVANIHANYVAIMPFGFISNLQHPQIVYNSNRQWFGETAKGVKQYIKSFKSSGMAVMIKPQLWVSRGEFTGLIKMNNEKAWRELEDSYLNFILDYARVAQEMDVAIFCIGTELETFIDYRPEYWKHVIERIRKVYSGKLTYAANWNEFNRTPFWNDLDFIGVDAYFPVSELKTPTVEDCLEGWGLYKTELKEFSERLDKPILFTEFGYRSIDFSGKEPWNYDRRLNVINLEAQVNTTQALFESFWDEPWFAGGFLWKWFHKHDDSGGKNNIMFTPQNKPAENLIKDWYSRY</sequence>
<organism evidence="2 3">
    <name type="scientific">Aestuariibaculum sediminum</name>
    <dbReference type="NCBI Taxonomy" id="2770637"/>
    <lineage>
        <taxon>Bacteria</taxon>
        <taxon>Pseudomonadati</taxon>
        <taxon>Bacteroidota</taxon>
        <taxon>Flavobacteriia</taxon>
        <taxon>Flavobacteriales</taxon>
        <taxon>Flavobacteriaceae</taxon>
    </lineage>
</organism>
<name>A0A8J6PXQ6_9FLAO</name>
<comment type="caution">
    <text evidence="2">The sequence shown here is derived from an EMBL/GenBank/DDBJ whole genome shotgun (WGS) entry which is preliminary data.</text>
</comment>
<feature type="chain" id="PRO_5035181720" evidence="1">
    <location>
        <begin position="20"/>
        <end position="335"/>
    </location>
</feature>
<evidence type="ECO:0000256" key="1">
    <source>
        <dbReference type="SAM" id="SignalP"/>
    </source>
</evidence>
<protein>
    <submittedName>
        <fullName evidence="2">Glycoside hydrolase</fullName>
    </submittedName>
</protein>
<accession>A0A8J6PXQ6</accession>